<proteinExistence type="predicted"/>
<comment type="caution">
    <text evidence="2">The sequence shown here is derived from an EMBL/GenBank/DDBJ whole genome shotgun (WGS) entry which is preliminary data.</text>
</comment>
<evidence type="ECO:0000313" key="3">
    <source>
        <dbReference type="Proteomes" id="UP000334990"/>
    </source>
</evidence>
<feature type="region of interest" description="Disordered" evidence="1">
    <location>
        <begin position="84"/>
        <end position="123"/>
    </location>
</feature>
<reference evidence="2 3" key="1">
    <citation type="submission" date="2019-10" db="EMBL/GenBank/DDBJ databases">
        <title>Whole genome shotgun sequence of Acrocarpospora corrugata NBRC 13972.</title>
        <authorList>
            <person name="Ichikawa N."/>
            <person name="Kimura A."/>
            <person name="Kitahashi Y."/>
            <person name="Komaki H."/>
            <person name="Oguchi A."/>
        </authorList>
    </citation>
    <scope>NUCLEOTIDE SEQUENCE [LARGE SCALE GENOMIC DNA]</scope>
    <source>
        <strain evidence="2 3">NBRC 13972</strain>
    </source>
</reference>
<dbReference type="EMBL" id="BLAD01000043">
    <property type="protein sequence ID" value="GES00081.1"/>
    <property type="molecule type" value="Genomic_DNA"/>
</dbReference>
<keyword evidence="3" id="KW-1185">Reference proteome</keyword>
<sequence>MDKSVVELLGGPNEKSLLELLDGRNVKSVVESSPKPAVTSLDGPMDKSVVELLGGPIEKSLLELLDGRNVKSLVESLGIPGVNLSGGDSGMTSKSSSQGVVGQPFGRRRAMGGPLALGGWGPG</sequence>
<protein>
    <submittedName>
        <fullName evidence="2">Uncharacterized protein</fullName>
    </submittedName>
</protein>
<dbReference type="AlphaFoldDB" id="A0A5M3VZ26"/>
<evidence type="ECO:0000256" key="1">
    <source>
        <dbReference type="SAM" id="MobiDB-lite"/>
    </source>
</evidence>
<evidence type="ECO:0000313" key="2">
    <source>
        <dbReference type="EMBL" id="GES00081.1"/>
    </source>
</evidence>
<name>A0A5M3VZ26_9ACTN</name>
<organism evidence="2 3">
    <name type="scientific">Acrocarpospora corrugata</name>
    <dbReference type="NCBI Taxonomy" id="35763"/>
    <lineage>
        <taxon>Bacteria</taxon>
        <taxon>Bacillati</taxon>
        <taxon>Actinomycetota</taxon>
        <taxon>Actinomycetes</taxon>
        <taxon>Streptosporangiales</taxon>
        <taxon>Streptosporangiaceae</taxon>
        <taxon>Acrocarpospora</taxon>
    </lineage>
</organism>
<dbReference type="Proteomes" id="UP000334990">
    <property type="component" value="Unassembled WGS sequence"/>
</dbReference>
<accession>A0A5M3VZ26</accession>
<dbReference type="RefSeq" id="WP_155336451.1">
    <property type="nucleotide sequence ID" value="NZ_BAAABN010000030.1"/>
</dbReference>
<gene>
    <name evidence="2" type="ORF">Acor_21440</name>
</gene>
<feature type="compositionally biased region" description="Polar residues" evidence="1">
    <location>
        <begin position="90"/>
        <end position="100"/>
    </location>
</feature>